<accession>A0A4R5D8I3</accession>
<protein>
    <submittedName>
        <fullName evidence="1">Uncharacterized protein</fullName>
    </submittedName>
</protein>
<gene>
    <name evidence="1" type="ORF">E0F88_31590</name>
</gene>
<dbReference type="Proteomes" id="UP000294850">
    <property type="component" value="Unassembled WGS sequence"/>
</dbReference>
<evidence type="ECO:0000313" key="2">
    <source>
        <dbReference type="Proteomes" id="UP000294850"/>
    </source>
</evidence>
<name>A0A4R5D8I3_9BACT</name>
<sequence length="66" mass="7663">MINSETDLLYIRHPDEKIHANQVKLLDAMSDPDKSEHAQLFRLGNAAMHYYHNTEPTEEYLSTDFG</sequence>
<reference evidence="1 2" key="1">
    <citation type="submission" date="2019-03" db="EMBL/GenBank/DDBJ databases">
        <title>Dyadobacter AR-3-6 sp. nov., isolated from arctic soil.</title>
        <authorList>
            <person name="Chaudhary D.K."/>
        </authorList>
    </citation>
    <scope>NUCLEOTIDE SEQUENCE [LARGE SCALE GENOMIC DNA]</scope>
    <source>
        <strain evidence="1 2">AR-3-6</strain>
    </source>
</reference>
<dbReference type="EMBL" id="SMFL01000022">
    <property type="protein sequence ID" value="TDE09027.1"/>
    <property type="molecule type" value="Genomic_DNA"/>
</dbReference>
<comment type="caution">
    <text evidence="1">The sequence shown here is derived from an EMBL/GenBank/DDBJ whole genome shotgun (WGS) entry which is preliminary data.</text>
</comment>
<proteinExistence type="predicted"/>
<dbReference type="AlphaFoldDB" id="A0A4R5D8I3"/>
<organism evidence="1 2">
    <name type="scientific">Dyadobacter psychrotolerans</name>
    <dbReference type="NCBI Taxonomy" id="2541721"/>
    <lineage>
        <taxon>Bacteria</taxon>
        <taxon>Pseudomonadati</taxon>
        <taxon>Bacteroidota</taxon>
        <taxon>Cytophagia</taxon>
        <taxon>Cytophagales</taxon>
        <taxon>Spirosomataceae</taxon>
        <taxon>Dyadobacter</taxon>
    </lineage>
</organism>
<keyword evidence="2" id="KW-1185">Reference proteome</keyword>
<evidence type="ECO:0000313" key="1">
    <source>
        <dbReference type="EMBL" id="TDE09027.1"/>
    </source>
</evidence>
<dbReference type="RefSeq" id="WP_131962460.1">
    <property type="nucleotide sequence ID" value="NZ_SMFL01000022.1"/>
</dbReference>